<evidence type="ECO:0000313" key="3">
    <source>
        <dbReference type="EMBL" id="MVN86701.1"/>
    </source>
</evidence>
<evidence type="ECO:0000313" key="4">
    <source>
        <dbReference type="Proteomes" id="UP000483286"/>
    </source>
</evidence>
<dbReference type="PANTHER" id="PTHR36194">
    <property type="entry name" value="S-LAYER-LIKE PROTEIN"/>
    <property type="match status" value="1"/>
</dbReference>
<dbReference type="Proteomes" id="UP000483286">
    <property type="component" value="Unassembled WGS sequence"/>
</dbReference>
<comment type="caution">
    <text evidence="3">The sequence shown here is derived from an EMBL/GenBank/DDBJ whole genome shotgun (WGS) entry which is preliminary data.</text>
</comment>
<protein>
    <submittedName>
        <fullName evidence="3">PEGA domain-containing protein</fullName>
    </submittedName>
</protein>
<feature type="chain" id="PRO_5028942484" evidence="1">
    <location>
        <begin position="25"/>
        <end position="308"/>
    </location>
</feature>
<keyword evidence="1" id="KW-0732">Signal</keyword>
<dbReference type="Pfam" id="PF08308">
    <property type="entry name" value="PEGA"/>
    <property type="match status" value="1"/>
</dbReference>
<dbReference type="AlphaFoldDB" id="A0A7C9LQN0"/>
<organism evidence="3 4">
    <name type="scientific">Deinococcus arboris</name>
    <dbReference type="NCBI Taxonomy" id="2682977"/>
    <lineage>
        <taxon>Bacteria</taxon>
        <taxon>Thermotogati</taxon>
        <taxon>Deinococcota</taxon>
        <taxon>Deinococci</taxon>
        <taxon>Deinococcales</taxon>
        <taxon>Deinococcaceae</taxon>
        <taxon>Deinococcus</taxon>
    </lineage>
</organism>
<reference evidence="3 4" key="1">
    <citation type="submission" date="2019-12" db="EMBL/GenBank/DDBJ databases">
        <title>Deinococcus sp. HMF7620 Genome sequencing and assembly.</title>
        <authorList>
            <person name="Kang H."/>
            <person name="Kim H."/>
            <person name="Joh K."/>
        </authorList>
    </citation>
    <scope>NUCLEOTIDE SEQUENCE [LARGE SCALE GENOMIC DNA]</scope>
    <source>
        <strain evidence="3 4">HMF7620</strain>
    </source>
</reference>
<dbReference type="InterPro" id="IPR013229">
    <property type="entry name" value="PEGA"/>
</dbReference>
<dbReference type="PANTHER" id="PTHR36194:SF1">
    <property type="entry name" value="S-LAYER-LIKE PROTEIN"/>
    <property type="match status" value="1"/>
</dbReference>
<proteinExistence type="predicted"/>
<dbReference type="PROSITE" id="PS51257">
    <property type="entry name" value="PROKAR_LIPOPROTEIN"/>
    <property type="match status" value="1"/>
</dbReference>
<sequence>MKRLAVFLALGGLLSSCVPAPLRANPDAGLRLSAALDTPPLRPITGEPNLYRVPGPGGLTVQTDRAAQVTAIVVPPSGGAALSETVRTVPGQATRLPLPPAQGFTQVFTVASLVPLDLQGARGARSVNEVARAVEQATSAAPRSAYTVATTVYRAERLGSLRVTTNVPGTQLRVGGRLAGTAPLDLNDLPPGSLEVSAAREGYRPVTQRVIITGDRTTQVDLTLRPLAGTLRVQSAVAAEVSVERQVVGAALPGQPLDLSVRPGVLAVNVTPRDRALSAQALLVRVSDAQVSLVECALTAGTYTCTVR</sequence>
<gene>
    <name evidence="3" type="ORF">GO986_07985</name>
</gene>
<dbReference type="EMBL" id="WQLB01000008">
    <property type="protein sequence ID" value="MVN86701.1"/>
    <property type="molecule type" value="Genomic_DNA"/>
</dbReference>
<dbReference type="Gene3D" id="2.60.40.1120">
    <property type="entry name" value="Carboxypeptidase-like, regulatory domain"/>
    <property type="match status" value="1"/>
</dbReference>
<dbReference type="RefSeq" id="WP_157458753.1">
    <property type="nucleotide sequence ID" value="NZ_WQLB01000008.1"/>
</dbReference>
<evidence type="ECO:0000256" key="1">
    <source>
        <dbReference type="SAM" id="SignalP"/>
    </source>
</evidence>
<keyword evidence="4" id="KW-1185">Reference proteome</keyword>
<feature type="signal peptide" evidence="1">
    <location>
        <begin position="1"/>
        <end position="24"/>
    </location>
</feature>
<feature type="domain" description="PEGA" evidence="2">
    <location>
        <begin position="159"/>
        <end position="226"/>
    </location>
</feature>
<accession>A0A7C9LQN0</accession>
<evidence type="ECO:0000259" key="2">
    <source>
        <dbReference type="Pfam" id="PF08308"/>
    </source>
</evidence>
<name>A0A7C9LQN0_9DEIO</name>